<feature type="coiled-coil region" evidence="1">
    <location>
        <begin position="196"/>
        <end position="276"/>
    </location>
</feature>
<reference evidence="3" key="1">
    <citation type="submission" date="2024-03" db="EMBL/GenBank/DDBJ databases">
        <authorList>
            <consortium name="ELIXIR-Norway"/>
            <consortium name="Elixir Norway"/>
        </authorList>
    </citation>
    <scope>NUCLEOTIDE SEQUENCE</scope>
</reference>
<accession>A0ABP1BKH4</accession>
<gene>
    <name evidence="3" type="ORF">CSSPJE1EN2_LOCUS18344</name>
</gene>
<feature type="coiled-coil region" evidence="1">
    <location>
        <begin position="338"/>
        <end position="507"/>
    </location>
</feature>
<dbReference type="PANTHER" id="PTHR36390:SF1">
    <property type="entry name" value="MYOSIN HEAVY CHAIN-LIKE PROTEIN"/>
    <property type="match status" value="1"/>
</dbReference>
<dbReference type="EMBL" id="OZ023706">
    <property type="protein sequence ID" value="CAK9876122.1"/>
    <property type="molecule type" value="Genomic_DNA"/>
</dbReference>
<evidence type="ECO:0000313" key="3">
    <source>
        <dbReference type="EMBL" id="CAK9876122.1"/>
    </source>
</evidence>
<keyword evidence="1" id="KW-0175">Coiled coil</keyword>
<protein>
    <submittedName>
        <fullName evidence="3">Uncharacterized protein</fullName>
    </submittedName>
</protein>
<name>A0ABP1BKH4_9BRYO</name>
<organism evidence="3 4">
    <name type="scientific">Sphagnum jensenii</name>
    <dbReference type="NCBI Taxonomy" id="128206"/>
    <lineage>
        <taxon>Eukaryota</taxon>
        <taxon>Viridiplantae</taxon>
        <taxon>Streptophyta</taxon>
        <taxon>Embryophyta</taxon>
        <taxon>Bryophyta</taxon>
        <taxon>Sphagnophytina</taxon>
        <taxon>Sphagnopsida</taxon>
        <taxon>Sphagnales</taxon>
        <taxon>Sphagnaceae</taxon>
        <taxon>Sphagnum</taxon>
    </lineage>
</organism>
<dbReference type="Proteomes" id="UP001497522">
    <property type="component" value="Chromosome 5"/>
</dbReference>
<keyword evidence="4" id="KW-1185">Reference proteome</keyword>
<proteinExistence type="predicted"/>
<sequence length="741" mass="84786">MANVSRKWKSSTWRLGKSRAKEPEMVESPLPYGWSFAHDLDHREQNHQLQSESAIGVPLDKQSSIHVQGRLSESPEVRERLERLVSESTKRPGHARSDSVGSLRMASHVSNIINFEQAYNKLKGEWDMFEEFFLAEQTRVRCVEEEFVAKEVEFASVMHEASRAADLERELKSCSDYCDARCLETKQALDSKSIEIHIMKERVRRIEGQLAESEEEGTRLQEKILILEEEVSKLQADNMELQLQLELESNNEAKLEEDWINERAEWEARVAHLETELNLASCTNGELDFLITPMKGASDRTLGSPRTPTGRFSIQTLLDLGEASLEVEDDFHELRLKHADAEVQVQSATFELQKKEQQLVELREIVSQMKVELAAEKEKAKEEAEDLTQEMAELRYQLMEMVEQERELRAQVEQASVLRVEELEAQVKDARKEVLHSLVRRREAEQNAEGCTLEVQRLQLANENLKKELKEAKENAMQAKEEAEAEVQQAKKDARHLAESNLELEKQVTEVRAACDCLSSENLHLRRNLDEAMAGTAKLEQTLVKKESEYLSLLEIERNALETSMTTAVAKFEEKESQFTSLLEQERKELEASKAALVNYEKEQISLLEKESEYLAVIKELRKQLEVLETTVANLKKEQQADGVTKMELVNNTHDKEMQTTGISLSLSREEGNDSPLEANPEIAALERETEGLDLEKSKVKHLHRDFPEENTFSSEHEIAQNNPGLFLLDSCIVVVTEYST</sequence>
<evidence type="ECO:0000256" key="2">
    <source>
        <dbReference type="SAM" id="MobiDB-lite"/>
    </source>
</evidence>
<evidence type="ECO:0000313" key="4">
    <source>
        <dbReference type="Proteomes" id="UP001497522"/>
    </source>
</evidence>
<feature type="region of interest" description="Disordered" evidence="2">
    <location>
        <begin position="1"/>
        <end position="24"/>
    </location>
</feature>
<evidence type="ECO:0000256" key="1">
    <source>
        <dbReference type="SAM" id="Coils"/>
    </source>
</evidence>
<feature type="coiled-coil region" evidence="1">
    <location>
        <begin position="583"/>
        <end position="638"/>
    </location>
</feature>
<dbReference type="PANTHER" id="PTHR36390">
    <property type="entry name" value="MYOSIN HEAVY CHAIN-LIKE PROTEIN"/>
    <property type="match status" value="1"/>
</dbReference>